<proteinExistence type="inferred from homology"/>
<protein>
    <submittedName>
        <fullName evidence="13">60Kd inner membrane protein-domain-containing protein</fullName>
    </submittedName>
</protein>
<dbReference type="PANTHER" id="PTHR12428">
    <property type="entry name" value="OXA1"/>
    <property type="match status" value="1"/>
</dbReference>
<feature type="transmembrane region" description="Helical" evidence="11">
    <location>
        <begin position="190"/>
        <end position="210"/>
    </location>
</feature>
<dbReference type="CDD" id="cd20069">
    <property type="entry name" value="5TM_Oxa1-like"/>
    <property type="match status" value="1"/>
</dbReference>
<evidence type="ECO:0000256" key="10">
    <source>
        <dbReference type="SAM" id="MobiDB-lite"/>
    </source>
</evidence>
<feature type="compositionally biased region" description="Low complexity" evidence="10">
    <location>
        <begin position="83"/>
        <end position="134"/>
    </location>
</feature>
<feature type="domain" description="Membrane insertase YidC/Oxa/ALB C-terminal" evidence="12">
    <location>
        <begin position="192"/>
        <end position="388"/>
    </location>
</feature>
<dbReference type="GO" id="GO:0032979">
    <property type="term" value="P:protein insertion into mitochondrial inner membrane from matrix"/>
    <property type="evidence" value="ECO:0007669"/>
    <property type="project" value="TreeGrafter"/>
</dbReference>
<evidence type="ECO:0000256" key="9">
    <source>
        <dbReference type="RuleBase" id="RU003945"/>
    </source>
</evidence>
<feature type="compositionally biased region" description="Basic and acidic residues" evidence="10">
    <location>
        <begin position="434"/>
        <end position="459"/>
    </location>
</feature>
<evidence type="ECO:0000256" key="6">
    <source>
        <dbReference type="ARBA" id="ARBA00022989"/>
    </source>
</evidence>
<evidence type="ECO:0000256" key="1">
    <source>
        <dbReference type="ARBA" id="ARBA00004448"/>
    </source>
</evidence>
<gene>
    <name evidence="13" type="ORF">BCR35DRAFT_305740</name>
</gene>
<comment type="subcellular location">
    <subcellularLocation>
        <location evidence="9">Membrane</location>
        <topology evidence="9">Multi-pass membrane protein</topology>
    </subcellularLocation>
    <subcellularLocation>
        <location evidence="1">Mitochondrion inner membrane</location>
        <topology evidence="1">Multi-pass membrane protein</topology>
    </subcellularLocation>
</comment>
<dbReference type="OrthoDB" id="2148490at2759"/>
<feature type="transmembrane region" description="Helical" evidence="11">
    <location>
        <begin position="353"/>
        <end position="374"/>
    </location>
</feature>
<organism evidence="13 14">
    <name type="scientific">Leucosporidium creatinivorum</name>
    <dbReference type="NCBI Taxonomy" id="106004"/>
    <lineage>
        <taxon>Eukaryota</taxon>
        <taxon>Fungi</taxon>
        <taxon>Dikarya</taxon>
        <taxon>Basidiomycota</taxon>
        <taxon>Pucciniomycotina</taxon>
        <taxon>Microbotryomycetes</taxon>
        <taxon>Leucosporidiales</taxon>
        <taxon>Leucosporidium</taxon>
    </lineage>
</organism>
<dbReference type="Proteomes" id="UP000193467">
    <property type="component" value="Unassembled WGS sequence"/>
</dbReference>
<dbReference type="Pfam" id="PF02096">
    <property type="entry name" value="60KD_IMP"/>
    <property type="match status" value="1"/>
</dbReference>
<evidence type="ECO:0000256" key="8">
    <source>
        <dbReference type="ARBA" id="ARBA00023136"/>
    </source>
</evidence>
<accession>A0A1Y2EY11</accession>
<feature type="region of interest" description="Disordered" evidence="10">
    <location>
        <begin position="506"/>
        <end position="545"/>
    </location>
</feature>
<dbReference type="InterPro" id="IPR001708">
    <property type="entry name" value="YidC/ALB3/OXA1/COX18"/>
</dbReference>
<evidence type="ECO:0000256" key="5">
    <source>
        <dbReference type="ARBA" id="ARBA00022946"/>
    </source>
</evidence>
<feature type="transmembrane region" description="Helical" evidence="11">
    <location>
        <begin position="269"/>
        <end position="294"/>
    </location>
</feature>
<evidence type="ECO:0000256" key="4">
    <source>
        <dbReference type="ARBA" id="ARBA00022792"/>
    </source>
</evidence>
<comment type="similarity">
    <text evidence="2 9">Belongs to the OXA1/ALB3/YidC family.</text>
</comment>
<dbReference type="STRING" id="106004.A0A1Y2EY11"/>
<feature type="compositionally biased region" description="Basic and acidic residues" evidence="10">
    <location>
        <begin position="534"/>
        <end position="545"/>
    </location>
</feature>
<dbReference type="AlphaFoldDB" id="A0A1Y2EY11"/>
<keyword evidence="7" id="KW-0496">Mitochondrion</keyword>
<dbReference type="GO" id="GO:0005743">
    <property type="term" value="C:mitochondrial inner membrane"/>
    <property type="evidence" value="ECO:0007669"/>
    <property type="project" value="UniProtKB-SubCell"/>
</dbReference>
<dbReference type="PANTHER" id="PTHR12428:SF66">
    <property type="entry name" value="MITOCHONDRIAL INNER MEMBRANE PROTEIN OXA1L"/>
    <property type="match status" value="1"/>
</dbReference>
<dbReference type="EMBL" id="MCGR01000034">
    <property type="protein sequence ID" value="ORY76511.1"/>
    <property type="molecule type" value="Genomic_DNA"/>
</dbReference>
<comment type="caution">
    <text evidence="13">The sequence shown here is derived from an EMBL/GenBank/DDBJ whole genome shotgun (WGS) entry which is preliminary data.</text>
</comment>
<dbReference type="FunCoup" id="A0A1Y2EY11">
    <property type="interactions" value="318"/>
</dbReference>
<dbReference type="InParanoid" id="A0A1Y2EY11"/>
<dbReference type="GO" id="GO:0032977">
    <property type="term" value="F:membrane insertase activity"/>
    <property type="evidence" value="ECO:0007669"/>
    <property type="project" value="InterPro"/>
</dbReference>
<keyword evidence="14" id="KW-1185">Reference proteome</keyword>
<keyword evidence="3 9" id="KW-0812">Transmembrane</keyword>
<reference evidence="13 14" key="1">
    <citation type="submission" date="2016-07" db="EMBL/GenBank/DDBJ databases">
        <title>Pervasive Adenine N6-methylation of Active Genes in Fungi.</title>
        <authorList>
            <consortium name="DOE Joint Genome Institute"/>
            <person name="Mondo S.J."/>
            <person name="Dannebaum R.O."/>
            <person name="Kuo R.C."/>
            <person name="Labutti K."/>
            <person name="Haridas S."/>
            <person name="Kuo A."/>
            <person name="Salamov A."/>
            <person name="Ahrendt S.R."/>
            <person name="Lipzen A."/>
            <person name="Sullivan W."/>
            <person name="Andreopoulos W.B."/>
            <person name="Clum A."/>
            <person name="Lindquist E."/>
            <person name="Daum C."/>
            <person name="Ramamoorthy G.K."/>
            <person name="Gryganskyi A."/>
            <person name="Culley D."/>
            <person name="Magnuson J.K."/>
            <person name="James T.Y."/>
            <person name="O'Malley M.A."/>
            <person name="Stajich J.E."/>
            <person name="Spatafora J.W."/>
            <person name="Visel A."/>
            <person name="Grigoriev I.V."/>
        </authorList>
    </citation>
    <scope>NUCLEOTIDE SEQUENCE [LARGE SCALE GENOMIC DNA]</scope>
    <source>
        <strain evidence="13 14">62-1032</strain>
    </source>
</reference>
<evidence type="ECO:0000256" key="3">
    <source>
        <dbReference type="ARBA" id="ARBA00022692"/>
    </source>
</evidence>
<evidence type="ECO:0000313" key="13">
    <source>
        <dbReference type="EMBL" id="ORY76511.1"/>
    </source>
</evidence>
<sequence>MAALHPAKGLRHLLASSSRPSAIPSLLLRTSLRPSPSPSPSSALAFLASQRHRGFASTSLTSGWFSSDKPAVSKVAEEATPTSWAAAAAEEPAALPSTSAGLPSATSTTTAPSSTAPLGAPAPPEALAEALSTAPPSPTEPTFTLPSTDIFTGTLDLTALSGSWGPHPIMRLQSMFLKLHESFPFVETGLAWYLLIPAITLALRFVLFGFQVRAQANAARMAIIQPQMLKGMEKLKAAKARGDFTGAQAAQMETQALMQKHNVNPIRNLAFPLAQATVFMTMFFAIKGLAGAGIPSLATEGLGWVQDLTKPDPYWALPVASTALTLATLELGVDSTTQVQTSTTKNMKMFFRIMLVMALPFIAYFPAALLIYWVTNNSVSLLQSLLLKQPLVRSFFSIPVIPPKPQPGEVGYVPEPSFSDAFKNMQLGMQEKWEETQQKAEEERARKEAWEGKSGKKAEVYTPRSAVTEAARRRRVGIDEPRAPRRKVGEVEKVVNELAGEGLLEKQSSVGPITAEPRVQGGGKESVRARRIQAAREKRLAGKRE</sequence>
<feature type="region of interest" description="Disordered" evidence="10">
    <location>
        <begin position="434"/>
        <end position="461"/>
    </location>
</feature>
<dbReference type="NCBIfam" id="TIGR03592">
    <property type="entry name" value="yidC_oxa1_cterm"/>
    <property type="match status" value="1"/>
</dbReference>
<evidence type="ECO:0000313" key="14">
    <source>
        <dbReference type="Proteomes" id="UP000193467"/>
    </source>
</evidence>
<feature type="transmembrane region" description="Helical" evidence="11">
    <location>
        <begin position="314"/>
        <end position="333"/>
    </location>
</feature>
<dbReference type="InterPro" id="IPR028055">
    <property type="entry name" value="YidC/Oxa/ALB_C"/>
</dbReference>
<keyword evidence="6 11" id="KW-1133">Transmembrane helix</keyword>
<keyword evidence="5" id="KW-0809">Transit peptide</keyword>
<evidence type="ECO:0000256" key="2">
    <source>
        <dbReference type="ARBA" id="ARBA00009877"/>
    </source>
</evidence>
<keyword evidence="8 11" id="KW-0472">Membrane</keyword>
<evidence type="ECO:0000259" key="12">
    <source>
        <dbReference type="Pfam" id="PF02096"/>
    </source>
</evidence>
<evidence type="ECO:0000256" key="11">
    <source>
        <dbReference type="SAM" id="Phobius"/>
    </source>
</evidence>
<evidence type="ECO:0000256" key="7">
    <source>
        <dbReference type="ARBA" id="ARBA00023128"/>
    </source>
</evidence>
<name>A0A1Y2EY11_9BASI</name>
<feature type="region of interest" description="Disordered" evidence="10">
    <location>
        <begin position="83"/>
        <end position="147"/>
    </location>
</feature>
<keyword evidence="4" id="KW-0999">Mitochondrion inner membrane</keyword>